<dbReference type="Proteomes" id="UP000298663">
    <property type="component" value="Unassembled WGS sequence"/>
</dbReference>
<name>A0A4U5MUY3_STECR</name>
<accession>A0A4U5MUY3</accession>
<proteinExistence type="predicted"/>
<feature type="compositionally biased region" description="Basic and acidic residues" evidence="1">
    <location>
        <begin position="72"/>
        <end position="82"/>
    </location>
</feature>
<dbReference type="AlphaFoldDB" id="A0A4U5MUY3"/>
<dbReference type="OrthoDB" id="5850529at2759"/>
<feature type="region of interest" description="Disordered" evidence="1">
    <location>
        <begin position="347"/>
        <end position="374"/>
    </location>
</feature>
<dbReference type="STRING" id="34508.A0A4U5MUY3"/>
<feature type="compositionally biased region" description="Basic and acidic residues" evidence="1">
    <location>
        <begin position="364"/>
        <end position="374"/>
    </location>
</feature>
<comment type="caution">
    <text evidence="2">The sequence shown here is derived from an EMBL/GenBank/DDBJ whole genome shotgun (WGS) entry which is preliminary data.</text>
</comment>
<reference evidence="2 3" key="2">
    <citation type="journal article" date="2019" name="G3 (Bethesda)">
        <title>Hybrid Assembly of the Genome of the Entomopathogenic Nematode Steinernema carpocapsae Identifies the X-Chromosome.</title>
        <authorList>
            <person name="Serra L."/>
            <person name="Macchietto M."/>
            <person name="Macias-Munoz A."/>
            <person name="McGill C.J."/>
            <person name="Rodriguez I.M."/>
            <person name="Rodriguez B."/>
            <person name="Murad R."/>
            <person name="Mortazavi A."/>
        </authorList>
    </citation>
    <scope>NUCLEOTIDE SEQUENCE [LARGE SCALE GENOMIC DNA]</scope>
    <source>
        <strain evidence="2 3">ALL</strain>
    </source>
</reference>
<gene>
    <name evidence="2" type="ORF">L596_020843</name>
</gene>
<sequence length="419" mass="46463">MNTRRREIRWIQKRGPAAESAVGLGWGSAFVRPRFVARRCSPSNLAREPGSACSSSPPLSALLSPRTPESSQARDRKAKSNDLTDTTDNQGNNLLVATMVNISLQLTGEEAIEWHAILDECNATSHNASMTSDDIVVQCSSEIKLFFKKFPDCNEKFRYFMIGGWGDFSGLFQVSIWINADFAESVIIVENGKCKLEEAILEFEATISEQSEKDALEELRAEISFCVNDASLSYEEKMANISLTFINFFKLHAAWEADIRHSRIDIPGFGSIDAFLDVSMQFYRIANFDKLFIGSRFPPTSPPTTSPAPTTAPVQGDCSSAPSLLSIFNGNMTIFYQSSDTYLKNNPGTRTQPQLASLPQHVPEPGHHEQHLNRAAEDPEDLLYHQPLRRNQTARISFVYSIPLAPGVPTSSFCTCGGF</sequence>
<evidence type="ECO:0000313" key="3">
    <source>
        <dbReference type="Proteomes" id="UP000298663"/>
    </source>
</evidence>
<protein>
    <submittedName>
        <fullName evidence="2">Uncharacterized protein</fullName>
    </submittedName>
</protein>
<organism evidence="2 3">
    <name type="scientific">Steinernema carpocapsae</name>
    <name type="common">Entomopathogenic nematode</name>
    <dbReference type="NCBI Taxonomy" id="34508"/>
    <lineage>
        <taxon>Eukaryota</taxon>
        <taxon>Metazoa</taxon>
        <taxon>Ecdysozoa</taxon>
        <taxon>Nematoda</taxon>
        <taxon>Chromadorea</taxon>
        <taxon>Rhabditida</taxon>
        <taxon>Tylenchina</taxon>
        <taxon>Panagrolaimomorpha</taxon>
        <taxon>Strongyloidoidea</taxon>
        <taxon>Steinernematidae</taxon>
        <taxon>Steinernema</taxon>
    </lineage>
</organism>
<reference evidence="2 3" key="1">
    <citation type="journal article" date="2015" name="Genome Biol.">
        <title>Comparative genomics of Steinernema reveals deeply conserved gene regulatory networks.</title>
        <authorList>
            <person name="Dillman A.R."/>
            <person name="Macchietto M."/>
            <person name="Porter C.F."/>
            <person name="Rogers A."/>
            <person name="Williams B."/>
            <person name="Antoshechkin I."/>
            <person name="Lee M.M."/>
            <person name="Goodwin Z."/>
            <person name="Lu X."/>
            <person name="Lewis E.E."/>
            <person name="Goodrich-Blair H."/>
            <person name="Stock S.P."/>
            <person name="Adams B.J."/>
            <person name="Sternberg P.W."/>
            <person name="Mortazavi A."/>
        </authorList>
    </citation>
    <scope>NUCLEOTIDE SEQUENCE [LARGE SCALE GENOMIC DNA]</scope>
    <source>
        <strain evidence="2 3">ALL</strain>
    </source>
</reference>
<feature type="compositionally biased region" description="Low complexity" evidence="1">
    <location>
        <begin position="51"/>
        <end position="65"/>
    </location>
</feature>
<feature type="compositionally biased region" description="Polar residues" evidence="1">
    <location>
        <begin position="347"/>
        <end position="357"/>
    </location>
</feature>
<keyword evidence="3" id="KW-1185">Reference proteome</keyword>
<evidence type="ECO:0000313" key="2">
    <source>
        <dbReference type="EMBL" id="TKR73544.1"/>
    </source>
</evidence>
<dbReference type="EMBL" id="AZBU02000006">
    <property type="protein sequence ID" value="TKR73544.1"/>
    <property type="molecule type" value="Genomic_DNA"/>
</dbReference>
<feature type="region of interest" description="Disordered" evidence="1">
    <location>
        <begin position="45"/>
        <end position="87"/>
    </location>
</feature>
<evidence type="ECO:0000256" key="1">
    <source>
        <dbReference type="SAM" id="MobiDB-lite"/>
    </source>
</evidence>